<comment type="caution">
    <text evidence="3">The sequence shown here is derived from an EMBL/GenBank/DDBJ whole genome shotgun (WGS) entry which is preliminary data.</text>
</comment>
<reference evidence="3 4" key="1">
    <citation type="submission" date="2020-08" db="EMBL/GenBank/DDBJ databases">
        <title>Genomic Encyclopedia of Type Strains, Phase III (KMG-III): the genomes of soil and plant-associated and newly described type strains.</title>
        <authorList>
            <person name="Whitman W."/>
        </authorList>
    </citation>
    <scope>NUCLEOTIDE SEQUENCE [LARGE SCALE GENOMIC DNA]</scope>
    <source>
        <strain evidence="3 4">CECT 8960</strain>
    </source>
</reference>
<evidence type="ECO:0000256" key="1">
    <source>
        <dbReference type="SAM" id="MobiDB-lite"/>
    </source>
</evidence>
<gene>
    <name evidence="3" type="ORF">FHR82_007945</name>
</gene>
<accession>A0A7W7QDK4</accession>
<proteinExistence type="predicted"/>
<dbReference type="Pfam" id="PF01471">
    <property type="entry name" value="PG_binding_1"/>
    <property type="match status" value="2"/>
</dbReference>
<feature type="domain" description="Peptidoglycan binding-like" evidence="2">
    <location>
        <begin position="261"/>
        <end position="315"/>
    </location>
</feature>
<dbReference type="AlphaFoldDB" id="A0A7W7QDK4"/>
<evidence type="ECO:0000313" key="4">
    <source>
        <dbReference type="Proteomes" id="UP000520767"/>
    </source>
</evidence>
<feature type="region of interest" description="Disordered" evidence="1">
    <location>
        <begin position="1"/>
        <end position="31"/>
    </location>
</feature>
<sequence>MTTPHETTGVTTRPAAGVPPLRGADPGMPVAPRTRARRLRWPGWVPTRRAVLRAGSVAGLTVLGGVFPAVRRAVADGYEVYPECPSYAADHNCSPGCGPSTIFADACVTSGANTGFHKDDQVTWKLRPNQCLSGSYDGWMWRYDQACGACSCHVERRCHDGYRRTGSGWVNSICRWTTECGCPSSASWPGVSSGAAGATVTAIQHLLTHQGFPLTVDGAYGPATAQAVRDFQTARGLAVTGTVDAATWPTLVVTTRQGDNGSHVRAVQVQLNRYGYKLTVDGVFGAGTLAAATDFQRQNRITADGIVGPTTWRTLTGGAT</sequence>
<dbReference type="RefSeq" id="WP_221464836.1">
    <property type="nucleotide sequence ID" value="NZ_JACHJQ010000010.1"/>
</dbReference>
<dbReference type="InterPro" id="IPR036366">
    <property type="entry name" value="PGBDSf"/>
</dbReference>
<organism evidence="3 4">
    <name type="scientific">Actinophytocola algeriensis</name>
    <dbReference type="NCBI Taxonomy" id="1768010"/>
    <lineage>
        <taxon>Bacteria</taxon>
        <taxon>Bacillati</taxon>
        <taxon>Actinomycetota</taxon>
        <taxon>Actinomycetes</taxon>
        <taxon>Pseudonocardiales</taxon>
        <taxon>Pseudonocardiaceae</taxon>
    </lineage>
</organism>
<dbReference type="Proteomes" id="UP000520767">
    <property type="component" value="Unassembled WGS sequence"/>
</dbReference>
<dbReference type="InterPro" id="IPR002477">
    <property type="entry name" value="Peptidoglycan-bd-like"/>
</dbReference>
<evidence type="ECO:0000313" key="3">
    <source>
        <dbReference type="EMBL" id="MBB4911675.1"/>
    </source>
</evidence>
<dbReference type="Gene3D" id="1.10.101.10">
    <property type="entry name" value="PGBD-like superfamily/PGBD"/>
    <property type="match status" value="2"/>
</dbReference>
<dbReference type="SUPFAM" id="SSF47090">
    <property type="entry name" value="PGBD-like"/>
    <property type="match status" value="2"/>
</dbReference>
<evidence type="ECO:0000259" key="2">
    <source>
        <dbReference type="Pfam" id="PF01471"/>
    </source>
</evidence>
<protein>
    <recommendedName>
        <fullName evidence="2">Peptidoglycan binding-like domain-containing protein</fullName>
    </recommendedName>
</protein>
<dbReference type="InterPro" id="IPR036365">
    <property type="entry name" value="PGBD-like_sf"/>
</dbReference>
<keyword evidence="4" id="KW-1185">Reference proteome</keyword>
<dbReference type="EMBL" id="JACHJQ010000010">
    <property type="protein sequence ID" value="MBB4911675.1"/>
    <property type="molecule type" value="Genomic_DNA"/>
</dbReference>
<feature type="domain" description="Peptidoglycan binding-like" evidence="2">
    <location>
        <begin position="197"/>
        <end position="248"/>
    </location>
</feature>
<feature type="compositionally biased region" description="Polar residues" evidence="1">
    <location>
        <begin position="1"/>
        <end position="11"/>
    </location>
</feature>
<name>A0A7W7QDK4_9PSEU</name>